<name>A0A314KL99_NICAT</name>
<sequence>MAKTTERDHVLFHLQQRFNLVRVEVALIKLLNCKATIIAPLKDLIDYVREEVIFLGKFPTDSLEQCKEQTKITDIFTLVQSATSQAWSFFNSLSHDSKQEDLTDEVKKFYYGLLLLATYFLDPLVQCMGCKKQNNLVVGFGTLVIEAESAISLSYEDSNKSRKVNLVLQFLTEAFKFVNLLKHRATLKAEILDLIERAHEELIFLGAFLMDVLRQHTELNIFNDLLMHAEVTALKLAQISGSCYVSFMDGSSTEKMRLSLSDYLQEIESVKVKVREKASPCNMTSGEGLINFYQASRRGCSSTMMLVQSLF</sequence>
<comment type="caution">
    <text evidence="1">The sequence shown here is derived from an EMBL/GenBank/DDBJ whole genome shotgun (WGS) entry which is preliminary data.</text>
</comment>
<gene>
    <name evidence="1" type="ORF">A4A49_20524</name>
</gene>
<organism evidence="1 2">
    <name type="scientific">Nicotiana attenuata</name>
    <name type="common">Coyote tobacco</name>
    <dbReference type="NCBI Taxonomy" id="49451"/>
    <lineage>
        <taxon>Eukaryota</taxon>
        <taxon>Viridiplantae</taxon>
        <taxon>Streptophyta</taxon>
        <taxon>Embryophyta</taxon>
        <taxon>Tracheophyta</taxon>
        <taxon>Spermatophyta</taxon>
        <taxon>Magnoliopsida</taxon>
        <taxon>eudicotyledons</taxon>
        <taxon>Gunneridae</taxon>
        <taxon>Pentapetalae</taxon>
        <taxon>asterids</taxon>
        <taxon>lamiids</taxon>
        <taxon>Solanales</taxon>
        <taxon>Solanaceae</taxon>
        <taxon>Nicotianoideae</taxon>
        <taxon>Nicotianeae</taxon>
        <taxon>Nicotiana</taxon>
    </lineage>
</organism>
<dbReference type="Proteomes" id="UP000187609">
    <property type="component" value="Unassembled WGS sequence"/>
</dbReference>
<evidence type="ECO:0000313" key="2">
    <source>
        <dbReference type="Proteomes" id="UP000187609"/>
    </source>
</evidence>
<dbReference type="EMBL" id="MJEQ01001768">
    <property type="protein sequence ID" value="OIT29504.1"/>
    <property type="molecule type" value="Genomic_DNA"/>
</dbReference>
<dbReference type="Gramene" id="OIT29504">
    <property type="protein sequence ID" value="OIT29504"/>
    <property type="gene ID" value="A4A49_20524"/>
</dbReference>
<proteinExistence type="predicted"/>
<protein>
    <submittedName>
        <fullName evidence="1">Uncharacterized protein</fullName>
    </submittedName>
</protein>
<keyword evidence="2" id="KW-1185">Reference proteome</keyword>
<dbReference type="AlphaFoldDB" id="A0A314KL99"/>
<reference evidence="1" key="1">
    <citation type="submission" date="2016-11" db="EMBL/GenBank/DDBJ databases">
        <title>The genome of Nicotiana attenuata.</title>
        <authorList>
            <person name="Xu S."/>
            <person name="Brockmoeller T."/>
            <person name="Gaquerel E."/>
            <person name="Navarro A."/>
            <person name="Kuhl H."/>
            <person name="Gase K."/>
            <person name="Ling Z."/>
            <person name="Zhou W."/>
            <person name="Kreitzer C."/>
            <person name="Stanke M."/>
            <person name="Tang H."/>
            <person name="Lyons E."/>
            <person name="Pandey P."/>
            <person name="Pandey S.P."/>
            <person name="Timmermann B."/>
            <person name="Baldwin I.T."/>
        </authorList>
    </citation>
    <scope>NUCLEOTIDE SEQUENCE [LARGE SCALE GENOMIC DNA]</scope>
    <source>
        <strain evidence="1">UT</strain>
    </source>
</reference>
<accession>A0A314KL99</accession>
<evidence type="ECO:0000313" key="1">
    <source>
        <dbReference type="EMBL" id="OIT29504.1"/>
    </source>
</evidence>